<dbReference type="Gene3D" id="3.30.1330.30">
    <property type="match status" value="1"/>
</dbReference>
<dbReference type="InterPro" id="IPR029064">
    <property type="entry name" value="Ribosomal_eL30-like_sf"/>
</dbReference>
<dbReference type="OrthoDB" id="5364946at2759"/>
<name>A0A6J8CRB1_MYTCO</name>
<reference evidence="5 6" key="1">
    <citation type="submission" date="2020-06" db="EMBL/GenBank/DDBJ databases">
        <authorList>
            <person name="Li R."/>
            <person name="Bekaert M."/>
        </authorList>
    </citation>
    <scope>NUCLEOTIDE SEQUENCE [LARGE SCALE GENOMIC DNA]</scope>
    <source>
        <strain evidence="6">wild</strain>
    </source>
</reference>
<dbReference type="InterPro" id="IPR018492">
    <property type="entry name" value="Ribosomal_eL8/Nhp2"/>
</dbReference>
<feature type="domain" description="Ribosomal protein eL8/eL30/eS12/Gadd45" evidence="4">
    <location>
        <begin position="77"/>
        <end position="162"/>
    </location>
</feature>
<protein>
    <submittedName>
        <fullName evidence="5">NHP2</fullName>
    </submittedName>
</protein>
<dbReference type="SUPFAM" id="SSF55315">
    <property type="entry name" value="L30e-like"/>
    <property type="match status" value="1"/>
</dbReference>
<sequence length="177" mass="20361">MGKSSKEKRRSEVEDEAGDGGDNKEIWQEKIKYQSSISQPLAPRKLTKRLYKAVKRKENEWQIIMFLEPLSPLYICTASKQKQLRKGVREVQKFIRKGEKGIVVLAGDVSPVDVICHMPLVCEEEGLPYCYTPSKEDLGTACGSKRQTCMVMIKPNDEYRQLYDECYEQVKELPLPI</sequence>
<keyword evidence="6" id="KW-1185">Reference proteome</keyword>
<dbReference type="Pfam" id="PF01248">
    <property type="entry name" value="Ribosomal_L7Ae"/>
    <property type="match status" value="1"/>
</dbReference>
<dbReference type="InterPro" id="IPR004038">
    <property type="entry name" value="Ribosomal_eL8/eL30/eS12/Gad45"/>
</dbReference>
<dbReference type="EMBL" id="CACVKT020005970">
    <property type="protein sequence ID" value="CAC5399013.1"/>
    <property type="molecule type" value="Genomic_DNA"/>
</dbReference>
<evidence type="ECO:0000256" key="3">
    <source>
        <dbReference type="SAM" id="MobiDB-lite"/>
    </source>
</evidence>
<dbReference type="GO" id="GO:0003723">
    <property type="term" value="F:RNA binding"/>
    <property type="evidence" value="ECO:0007669"/>
    <property type="project" value="InterPro"/>
</dbReference>
<proteinExistence type="inferred from homology"/>
<gene>
    <name evidence="5" type="ORF">MCOR_33318</name>
</gene>
<feature type="region of interest" description="Disordered" evidence="3">
    <location>
        <begin position="1"/>
        <end position="26"/>
    </location>
</feature>
<dbReference type="PANTHER" id="PTHR23105">
    <property type="entry name" value="RIBOSOMAL PROTEIN L7AE FAMILY MEMBER"/>
    <property type="match status" value="1"/>
</dbReference>
<organism evidence="5 6">
    <name type="scientific">Mytilus coruscus</name>
    <name type="common">Sea mussel</name>
    <dbReference type="NCBI Taxonomy" id="42192"/>
    <lineage>
        <taxon>Eukaryota</taxon>
        <taxon>Metazoa</taxon>
        <taxon>Spiralia</taxon>
        <taxon>Lophotrochozoa</taxon>
        <taxon>Mollusca</taxon>
        <taxon>Bivalvia</taxon>
        <taxon>Autobranchia</taxon>
        <taxon>Pteriomorphia</taxon>
        <taxon>Mytilida</taxon>
        <taxon>Mytiloidea</taxon>
        <taxon>Mytilidae</taxon>
        <taxon>Mytilinae</taxon>
        <taxon>Mytilus</taxon>
    </lineage>
</organism>
<evidence type="ECO:0000256" key="2">
    <source>
        <dbReference type="ARBA" id="ARBA00023274"/>
    </source>
</evidence>
<accession>A0A6J8CRB1</accession>
<evidence type="ECO:0000313" key="5">
    <source>
        <dbReference type="EMBL" id="CAC5399013.1"/>
    </source>
</evidence>
<evidence type="ECO:0000256" key="1">
    <source>
        <dbReference type="ARBA" id="ARBA00007337"/>
    </source>
</evidence>
<dbReference type="InterPro" id="IPR050257">
    <property type="entry name" value="eL8/uL1-like"/>
</dbReference>
<dbReference type="Proteomes" id="UP000507470">
    <property type="component" value="Unassembled WGS sequence"/>
</dbReference>
<keyword evidence="2" id="KW-0687">Ribonucleoprotein</keyword>
<dbReference type="AlphaFoldDB" id="A0A6J8CRB1"/>
<evidence type="ECO:0000259" key="4">
    <source>
        <dbReference type="Pfam" id="PF01248"/>
    </source>
</evidence>
<comment type="similarity">
    <text evidence="1">Belongs to the eukaryotic ribosomal protein eL8 family.</text>
</comment>
<dbReference type="PRINTS" id="PR00881">
    <property type="entry name" value="L7ARS6FAMILY"/>
</dbReference>
<evidence type="ECO:0000313" key="6">
    <source>
        <dbReference type="Proteomes" id="UP000507470"/>
    </source>
</evidence>
<dbReference type="GO" id="GO:1990904">
    <property type="term" value="C:ribonucleoprotein complex"/>
    <property type="evidence" value="ECO:0007669"/>
    <property type="project" value="UniProtKB-KW"/>
</dbReference>